<dbReference type="EMBL" id="KB520027">
    <property type="protein sequence ID" value="EMP38355.1"/>
    <property type="molecule type" value="Genomic_DNA"/>
</dbReference>
<proteinExistence type="predicted"/>
<reference evidence="3" key="1">
    <citation type="journal article" date="2013" name="Nat. Genet.">
        <title>The draft genomes of soft-shell turtle and green sea turtle yield insights into the development and evolution of the turtle-specific body plan.</title>
        <authorList>
            <person name="Wang Z."/>
            <person name="Pascual-Anaya J."/>
            <person name="Zadissa A."/>
            <person name="Li W."/>
            <person name="Niimura Y."/>
            <person name="Huang Z."/>
            <person name="Li C."/>
            <person name="White S."/>
            <person name="Xiong Z."/>
            <person name="Fang D."/>
            <person name="Wang B."/>
            <person name="Ming Y."/>
            <person name="Chen Y."/>
            <person name="Zheng Y."/>
            <person name="Kuraku S."/>
            <person name="Pignatelli M."/>
            <person name="Herrero J."/>
            <person name="Beal K."/>
            <person name="Nozawa M."/>
            <person name="Li Q."/>
            <person name="Wang J."/>
            <person name="Zhang H."/>
            <person name="Yu L."/>
            <person name="Shigenobu S."/>
            <person name="Wang J."/>
            <person name="Liu J."/>
            <person name="Flicek P."/>
            <person name="Searle S."/>
            <person name="Wang J."/>
            <person name="Kuratani S."/>
            <person name="Yin Y."/>
            <person name="Aken B."/>
            <person name="Zhang G."/>
            <person name="Irie N."/>
        </authorList>
    </citation>
    <scope>NUCLEOTIDE SEQUENCE [LARGE SCALE GENOMIC DNA]</scope>
</reference>
<accession>M7BRL1</accession>
<evidence type="ECO:0000259" key="1">
    <source>
        <dbReference type="Pfam" id="PF13837"/>
    </source>
</evidence>
<evidence type="ECO:0000313" key="2">
    <source>
        <dbReference type="EMBL" id="EMP38355.1"/>
    </source>
</evidence>
<dbReference type="PANTHER" id="PTHR47595:SF1">
    <property type="entry name" value="MYB_SANT-LIKE DNA-BINDING DOMAIN-CONTAINING PROTEIN"/>
    <property type="match status" value="1"/>
</dbReference>
<dbReference type="InterPro" id="IPR044822">
    <property type="entry name" value="Myb_DNA-bind_4"/>
</dbReference>
<dbReference type="AlphaFoldDB" id="M7BRL1"/>
<dbReference type="PANTHER" id="PTHR47595">
    <property type="entry name" value="HEAT SHOCK 70 KDA PROTEIN 14"/>
    <property type="match status" value="1"/>
</dbReference>
<keyword evidence="3" id="KW-1185">Reference proteome</keyword>
<dbReference type="Pfam" id="PF13837">
    <property type="entry name" value="Myb_DNA-bind_4"/>
    <property type="match status" value="1"/>
</dbReference>
<gene>
    <name evidence="2" type="ORF">UY3_04428</name>
</gene>
<feature type="domain" description="Myb/SANT-like DNA-binding" evidence="1">
    <location>
        <begin position="10"/>
        <end position="97"/>
    </location>
</feature>
<evidence type="ECO:0000313" key="3">
    <source>
        <dbReference type="Proteomes" id="UP000031443"/>
    </source>
</evidence>
<name>M7BRL1_CHEMY</name>
<dbReference type="Gene3D" id="1.10.10.60">
    <property type="entry name" value="Homeodomain-like"/>
    <property type="match status" value="1"/>
</dbReference>
<dbReference type="Proteomes" id="UP000031443">
    <property type="component" value="Unassembled WGS sequence"/>
</dbReference>
<sequence length="213" mass="23937">MPPCARRAPVWSNGEVLGLISVRGEEAVQSQMHSSHRNYDTFGQISRYMMDRGQDRDGMQCRVKVKELQNAYCKACEANGHSGAAPLTCRCYKELDTILGGNPTFTPTTTMDTSPALLCWARWRRKTHERVTSDPTHEEEMLHSLSATNSLNHFLYARRSSHLSDFPRYQARLITPTAGKPPTLLPETSIIRLFINAMNLQHAESGELGCTIN</sequence>
<protein>
    <recommendedName>
        <fullName evidence="1">Myb/SANT-like DNA-binding domain-containing protein</fullName>
    </recommendedName>
</protein>
<organism evidence="2 3">
    <name type="scientific">Chelonia mydas</name>
    <name type="common">Green sea-turtle</name>
    <name type="synonym">Chelonia agassizi</name>
    <dbReference type="NCBI Taxonomy" id="8469"/>
    <lineage>
        <taxon>Eukaryota</taxon>
        <taxon>Metazoa</taxon>
        <taxon>Chordata</taxon>
        <taxon>Craniata</taxon>
        <taxon>Vertebrata</taxon>
        <taxon>Euteleostomi</taxon>
        <taxon>Archelosauria</taxon>
        <taxon>Testudinata</taxon>
        <taxon>Testudines</taxon>
        <taxon>Cryptodira</taxon>
        <taxon>Durocryptodira</taxon>
        <taxon>Americhelydia</taxon>
        <taxon>Chelonioidea</taxon>
        <taxon>Cheloniidae</taxon>
        <taxon>Chelonia</taxon>
    </lineage>
</organism>